<dbReference type="SUPFAM" id="SSF81653">
    <property type="entry name" value="Calcium ATPase, transduction domain A"/>
    <property type="match status" value="1"/>
</dbReference>
<keyword evidence="1 7" id="KW-0812">Transmembrane</keyword>
<dbReference type="InterPro" id="IPR008250">
    <property type="entry name" value="ATPase_P-typ_transduc_dom_A_sf"/>
</dbReference>
<accession>A0A0V0QS59</accession>
<dbReference type="InParanoid" id="A0A0V0QS59"/>
<dbReference type="AlphaFoldDB" id="A0A0V0QS59"/>
<dbReference type="NCBIfam" id="TIGR01652">
    <property type="entry name" value="ATPase-Plipid"/>
    <property type="match status" value="1"/>
</dbReference>
<evidence type="ECO:0000313" key="9">
    <source>
        <dbReference type="EMBL" id="KRX05129.1"/>
    </source>
</evidence>
<organism evidence="9 10">
    <name type="scientific">Pseudocohnilembus persalinus</name>
    <name type="common">Ciliate</name>
    <dbReference type="NCBI Taxonomy" id="266149"/>
    <lineage>
        <taxon>Eukaryota</taxon>
        <taxon>Sar</taxon>
        <taxon>Alveolata</taxon>
        <taxon>Ciliophora</taxon>
        <taxon>Intramacronucleata</taxon>
        <taxon>Oligohymenophorea</taxon>
        <taxon>Scuticociliatia</taxon>
        <taxon>Philasterida</taxon>
        <taxon>Pseudocohnilembidae</taxon>
        <taxon>Pseudocohnilembus</taxon>
    </lineage>
</organism>
<comment type="cofactor">
    <cofactor evidence="6">
        <name>Mg(2+)</name>
        <dbReference type="ChEBI" id="CHEBI:18420"/>
    </cofactor>
</comment>
<feature type="binding site" evidence="5">
    <location>
        <position position="514"/>
    </location>
    <ligand>
        <name>ATP</name>
        <dbReference type="ChEBI" id="CHEBI:30616"/>
    </ligand>
</feature>
<keyword evidence="5 7" id="KW-0067">ATP-binding</keyword>
<evidence type="ECO:0000256" key="6">
    <source>
        <dbReference type="PIRSR" id="PIRSR606539-3"/>
    </source>
</evidence>
<feature type="binding site" evidence="5">
    <location>
        <position position="649"/>
    </location>
    <ligand>
        <name>ATP</name>
        <dbReference type="ChEBI" id="CHEBI:30616"/>
    </ligand>
</feature>
<sequence length="865" mass="99683">MEEKDSEIQQPLIVKETSDLEEGIPGLYSTAGFANPEKNLQNQKNKNQNQQTKKLQDNDFSDQQQQLNGQNQYKNINYSNIDLTKQRLVYLDGTVYPQRNKEDVNLQQDDKHRRLINKNINQQPYKILTAASEEIVACKDIKVGDLLLLGPNQRVPCDIILLHTPSEENGQLFVNTEQIDGKSDIQIRRSVKFTHNYAKSNSLYTLKACVEVGPPNKLINSFHGKFKNESSGQEQIVENLSVYNTVWANSYLTSGRAIGLVIYTGNNTKSQMNWERFHYKIPKVDQEMNKLTYIYFIFILALSTSVSVLEGFDSSWNYEFVRNLIMYLAVLPISIRFCLTISKILLVNRIEKDTSFKNIKVNNRNNPEDLGRFEFMLCDKTGTITSTQMTFKKIRLFDLEYDYTQIEEMKQIIAQKSKFLGICADLNEKTKVKFRDTDHELRDTFTCITICNNVVPIGQGEDVTYQTSSQDEISLVKLSESLGIRLLKKNKDVVQIENAQKEKETYQIVQEFPFTAEQRKMGILFCCRENGKYIYLTKGAEDAMVKVLPERQMPFIMEQNEILTSQGLRTMIYGYRYIPEKEFKKWYLTYGEALKNNPFSDLLKRTAQEDIEKGVQFLSISGVEEQVNEKVKETFESIRGSGIRVWMVTGDNINTTKRIAILSGFKPEGYDFITFKQITDEYQMSLELTQLDKALSISRKKIVVLDSVSYKTAIRFKESYFFDLLKVCHSVICCNFTPAQKASLTLSVKRHFKNANYVVSVGNGINDIQMFQKSDYSICISDEPNNSQLKQATIASDLRISKFKDIDKLLQYYGLNGYKRSTVMLSYLVQRGTILTTIQAVFTMLFDVTIQIFSPMLTTLITIWL</sequence>
<comment type="similarity">
    <text evidence="7">Belongs to the cation transport ATPase (P-type) (TC 3.A.3) family. Type IV subfamily.</text>
</comment>
<feature type="binding site" evidence="5">
    <location>
        <position position="380"/>
    </location>
    <ligand>
        <name>ATP</name>
        <dbReference type="ChEBI" id="CHEBI:30616"/>
    </ligand>
</feature>
<feature type="binding site" evidence="5">
    <location>
        <position position="741"/>
    </location>
    <ligand>
        <name>ATP</name>
        <dbReference type="ChEBI" id="CHEBI:30616"/>
    </ligand>
</feature>
<feature type="region of interest" description="Disordered" evidence="8">
    <location>
        <begin position="1"/>
        <end position="54"/>
    </location>
</feature>
<feature type="binding site" evidence="6">
    <location>
        <position position="379"/>
    </location>
    <ligand>
        <name>Mg(2+)</name>
        <dbReference type="ChEBI" id="CHEBI:18420"/>
    </ligand>
</feature>
<evidence type="ECO:0000256" key="3">
    <source>
        <dbReference type="ARBA" id="ARBA00023136"/>
    </source>
</evidence>
<dbReference type="InterPro" id="IPR023298">
    <property type="entry name" value="ATPase_P-typ_TM_dom_sf"/>
</dbReference>
<feature type="binding site" evidence="5">
    <location>
        <position position="651"/>
    </location>
    <ligand>
        <name>ATP</name>
        <dbReference type="ChEBI" id="CHEBI:30616"/>
    </ligand>
</feature>
<dbReference type="PANTHER" id="PTHR24092:SF5">
    <property type="entry name" value="PHOSPHOLIPID-TRANSPORTING ATPASE"/>
    <property type="match status" value="1"/>
</dbReference>
<dbReference type="EC" id="7.6.2.1" evidence="7"/>
<comment type="catalytic activity">
    <reaction evidence="7">
        <text>ATP + H2O + phospholipidSide 1 = ADP + phosphate + phospholipidSide 2.</text>
        <dbReference type="EC" id="7.6.2.1"/>
    </reaction>
</comment>
<dbReference type="OrthoDB" id="377733at2759"/>
<dbReference type="Pfam" id="PF13246">
    <property type="entry name" value="Cation_ATPase"/>
    <property type="match status" value="1"/>
</dbReference>
<feature type="transmembrane region" description="Helical" evidence="7">
    <location>
        <begin position="293"/>
        <end position="312"/>
    </location>
</feature>
<proteinExistence type="inferred from homology"/>
<dbReference type="InterPro" id="IPR018303">
    <property type="entry name" value="ATPase_P-typ_P_site"/>
</dbReference>
<keyword evidence="3 7" id="KW-0472">Membrane</keyword>
<feature type="binding site" evidence="6">
    <location>
        <position position="381"/>
    </location>
    <ligand>
        <name>Mg(2+)</name>
        <dbReference type="ChEBI" id="CHEBI:18420"/>
    </ligand>
</feature>
<keyword evidence="2 7" id="KW-1133">Transmembrane helix</keyword>
<evidence type="ECO:0000256" key="7">
    <source>
        <dbReference type="RuleBase" id="RU362033"/>
    </source>
</evidence>
<feature type="binding site" evidence="5">
    <location>
        <position position="569"/>
    </location>
    <ligand>
        <name>ATP</name>
        <dbReference type="ChEBI" id="CHEBI:30616"/>
    </ligand>
</feature>
<dbReference type="GO" id="GO:0006890">
    <property type="term" value="P:retrograde vesicle-mediated transport, Golgi to endoplasmic reticulum"/>
    <property type="evidence" value="ECO:0007669"/>
    <property type="project" value="TreeGrafter"/>
</dbReference>
<dbReference type="GO" id="GO:0000287">
    <property type="term" value="F:magnesium ion binding"/>
    <property type="evidence" value="ECO:0007669"/>
    <property type="project" value="UniProtKB-UniRule"/>
</dbReference>
<evidence type="ECO:0000256" key="8">
    <source>
        <dbReference type="SAM" id="MobiDB-lite"/>
    </source>
</evidence>
<feature type="binding site" evidence="5">
    <location>
        <position position="650"/>
    </location>
    <ligand>
        <name>ATP</name>
        <dbReference type="ChEBI" id="CHEBI:30616"/>
    </ligand>
</feature>
<dbReference type="PANTHER" id="PTHR24092">
    <property type="entry name" value="PROBABLE PHOSPHOLIPID-TRANSPORTING ATPASE"/>
    <property type="match status" value="1"/>
</dbReference>
<dbReference type="SUPFAM" id="SSF56784">
    <property type="entry name" value="HAD-like"/>
    <property type="match status" value="1"/>
</dbReference>
<dbReference type="GO" id="GO:0045332">
    <property type="term" value="P:phospholipid translocation"/>
    <property type="evidence" value="ECO:0007669"/>
    <property type="project" value="TreeGrafter"/>
</dbReference>
<dbReference type="GO" id="GO:0005802">
    <property type="term" value="C:trans-Golgi network"/>
    <property type="evidence" value="ECO:0007669"/>
    <property type="project" value="TreeGrafter"/>
</dbReference>
<keyword evidence="5 7" id="KW-0547">Nucleotide-binding</keyword>
<dbReference type="EMBL" id="LDAU01000110">
    <property type="protein sequence ID" value="KRX05129.1"/>
    <property type="molecule type" value="Genomic_DNA"/>
</dbReference>
<feature type="binding site" evidence="5">
    <location>
        <position position="379"/>
    </location>
    <ligand>
        <name>ATP</name>
        <dbReference type="ChEBI" id="CHEBI:30616"/>
    </ligand>
</feature>
<dbReference type="SUPFAM" id="SSF81665">
    <property type="entry name" value="Calcium ATPase, transmembrane domain M"/>
    <property type="match status" value="1"/>
</dbReference>
<dbReference type="GO" id="GO:0140326">
    <property type="term" value="F:ATPase-coupled intramembrane lipid transporter activity"/>
    <property type="evidence" value="ECO:0007669"/>
    <property type="project" value="UniProtKB-EC"/>
</dbReference>
<feature type="active site" description="4-aspartylphosphate intermediate" evidence="4">
    <location>
        <position position="379"/>
    </location>
</feature>
<dbReference type="GO" id="GO:0005768">
    <property type="term" value="C:endosome"/>
    <property type="evidence" value="ECO:0007669"/>
    <property type="project" value="TreeGrafter"/>
</dbReference>
<feature type="binding site" evidence="6">
    <location>
        <position position="767"/>
    </location>
    <ligand>
        <name>Mg(2+)</name>
        <dbReference type="ChEBI" id="CHEBI:18420"/>
    </ligand>
</feature>
<comment type="subcellular location">
    <subcellularLocation>
        <location evidence="7">Membrane</location>
        <topology evidence="7">Multi-pass membrane protein</topology>
    </subcellularLocation>
</comment>
<dbReference type="InterPro" id="IPR023299">
    <property type="entry name" value="ATPase_P-typ_cyto_dom_N"/>
</dbReference>
<comment type="caution">
    <text evidence="7">Lacks conserved residue(s) required for the propagation of feature annotation.</text>
</comment>
<dbReference type="Gene3D" id="2.70.150.10">
    <property type="entry name" value="Calcium-transporting ATPase, cytoplasmic transduction domain A"/>
    <property type="match status" value="1"/>
</dbReference>
<feature type="binding site" evidence="5">
    <location>
        <position position="538"/>
    </location>
    <ligand>
        <name>ATP</name>
        <dbReference type="ChEBI" id="CHEBI:30616"/>
    </ligand>
</feature>
<evidence type="ECO:0000256" key="5">
    <source>
        <dbReference type="PIRSR" id="PIRSR606539-2"/>
    </source>
</evidence>
<comment type="caution">
    <text evidence="9">The sequence shown here is derived from an EMBL/GenBank/DDBJ whole genome shotgun (WGS) entry which is preliminary data.</text>
</comment>
<evidence type="ECO:0000256" key="4">
    <source>
        <dbReference type="PIRSR" id="PIRSR606539-1"/>
    </source>
</evidence>
<keyword evidence="6 7" id="KW-0460">Magnesium</keyword>
<dbReference type="InterPro" id="IPR023214">
    <property type="entry name" value="HAD_sf"/>
</dbReference>
<dbReference type="Proteomes" id="UP000054937">
    <property type="component" value="Unassembled WGS sequence"/>
</dbReference>
<feature type="transmembrane region" description="Helical" evidence="7">
    <location>
        <begin position="840"/>
        <end position="864"/>
    </location>
</feature>
<feature type="binding site" evidence="5">
    <location>
        <position position="766"/>
    </location>
    <ligand>
        <name>ATP</name>
        <dbReference type="ChEBI" id="CHEBI:30616"/>
    </ligand>
</feature>
<keyword evidence="6" id="KW-0479">Metal-binding</keyword>
<feature type="transmembrane region" description="Helical" evidence="7">
    <location>
        <begin position="324"/>
        <end position="347"/>
    </location>
</feature>
<dbReference type="InterPro" id="IPR006539">
    <property type="entry name" value="P-type_ATPase_IV"/>
</dbReference>
<dbReference type="GO" id="GO:0005524">
    <property type="term" value="F:ATP binding"/>
    <property type="evidence" value="ECO:0007669"/>
    <property type="project" value="UniProtKB-UniRule"/>
</dbReference>
<feature type="compositionally biased region" description="Low complexity" evidence="8">
    <location>
        <begin position="38"/>
        <end position="53"/>
    </location>
</feature>
<dbReference type="PRINTS" id="PR00119">
    <property type="entry name" value="CATATPASE"/>
</dbReference>
<feature type="binding site" evidence="5">
    <location>
        <position position="767"/>
    </location>
    <ligand>
        <name>ATP</name>
        <dbReference type="ChEBI" id="CHEBI:30616"/>
    </ligand>
</feature>
<evidence type="ECO:0000256" key="2">
    <source>
        <dbReference type="ARBA" id="ARBA00022989"/>
    </source>
</evidence>
<dbReference type="PROSITE" id="PS00154">
    <property type="entry name" value="ATPASE_E1_E2"/>
    <property type="match status" value="1"/>
</dbReference>
<name>A0A0V0QS59_PSEPJ</name>
<dbReference type="GO" id="GO:0006897">
    <property type="term" value="P:endocytosis"/>
    <property type="evidence" value="ECO:0007669"/>
    <property type="project" value="TreeGrafter"/>
</dbReference>
<keyword evidence="7" id="KW-1278">Translocase</keyword>
<evidence type="ECO:0000313" key="10">
    <source>
        <dbReference type="Proteomes" id="UP000054937"/>
    </source>
</evidence>
<gene>
    <name evidence="9" type="ORF">PPERSA_06763</name>
</gene>
<dbReference type="SUPFAM" id="SSF81660">
    <property type="entry name" value="Metal cation-transporting ATPase, ATP-binding domain N"/>
    <property type="match status" value="1"/>
</dbReference>
<keyword evidence="10" id="KW-1185">Reference proteome</keyword>
<evidence type="ECO:0000256" key="1">
    <source>
        <dbReference type="ARBA" id="ARBA00022692"/>
    </source>
</evidence>
<reference evidence="9 10" key="1">
    <citation type="journal article" date="2015" name="Sci. Rep.">
        <title>Genome of the facultative scuticociliatosis pathogen Pseudocohnilembus persalinus provides insight into its virulence through horizontal gene transfer.</title>
        <authorList>
            <person name="Xiong J."/>
            <person name="Wang G."/>
            <person name="Cheng J."/>
            <person name="Tian M."/>
            <person name="Pan X."/>
            <person name="Warren A."/>
            <person name="Jiang C."/>
            <person name="Yuan D."/>
            <person name="Miao W."/>
        </authorList>
    </citation>
    <scope>NUCLEOTIDE SEQUENCE [LARGE SCALE GENOMIC DNA]</scope>
    <source>
        <strain evidence="9">36N120E</strain>
    </source>
</reference>
<feature type="binding site" evidence="5">
    <location>
        <position position="381"/>
    </location>
    <ligand>
        <name>ATP</name>
        <dbReference type="ChEBI" id="CHEBI:30616"/>
    </ligand>
</feature>
<dbReference type="Gene3D" id="3.40.1110.10">
    <property type="entry name" value="Calcium-transporting ATPase, cytoplasmic domain N"/>
    <property type="match status" value="1"/>
</dbReference>
<dbReference type="Gene3D" id="3.40.50.1000">
    <property type="entry name" value="HAD superfamily/HAD-like"/>
    <property type="match status" value="1"/>
</dbReference>
<dbReference type="InterPro" id="IPR036412">
    <property type="entry name" value="HAD-like_sf"/>
</dbReference>
<feature type="binding site" evidence="5">
    <location>
        <position position="472"/>
    </location>
    <ligand>
        <name>ATP</name>
        <dbReference type="ChEBI" id="CHEBI:30616"/>
    </ligand>
</feature>
<dbReference type="OMA" id="NINCDAP"/>
<dbReference type="GO" id="GO:0005886">
    <property type="term" value="C:plasma membrane"/>
    <property type="evidence" value="ECO:0007669"/>
    <property type="project" value="TreeGrafter"/>
</dbReference>
<protein>
    <recommendedName>
        <fullName evidence="7">Phospholipid-transporting ATPase</fullName>
        <ecNumber evidence="7">7.6.2.1</ecNumber>
    </recommendedName>
</protein>